<dbReference type="Proteomes" id="UP000018144">
    <property type="component" value="Unassembled WGS sequence"/>
</dbReference>
<accession>U4LUV7</accession>
<protein>
    <submittedName>
        <fullName evidence="3">Similar to Protein IVY1 acc. no. Q04934</fullName>
    </submittedName>
</protein>
<feature type="region of interest" description="Disordered" evidence="1">
    <location>
        <begin position="319"/>
        <end position="381"/>
    </location>
</feature>
<feature type="domain" description="IMD" evidence="2">
    <location>
        <begin position="62"/>
        <end position="239"/>
    </location>
</feature>
<feature type="compositionally biased region" description="Low complexity" evidence="1">
    <location>
        <begin position="441"/>
        <end position="453"/>
    </location>
</feature>
<dbReference type="InterPro" id="IPR027267">
    <property type="entry name" value="AH/BAR_dom_sf"/>
</dbReference>
<dbReference type="PANTHER" id="PTHR38407:SF1">
    <property type="entry name" value="PROTEIN IVY1"/>
    <property type="match status" value="1"/>
</dbReference>
<dbReference type="SUPFAM" id="SSF103657">
    <property type="entry name" value="BAR/IMD domain-like"/>
    <property type="match status" value="1"/>
</dbReference>
<name>U4LUV7_PYROM</name>
<dbReference type="OMA" id="CTADTLM"/>
<dbReference type="eggNOG" id="ENOG502QTA6">
    <property type="taxonomic scope" value="Eukaryota"/>
</dbReference>
<organism evidence="3 4">
    <name type="scientific">Pyronema omphalodes (strain CBS 100304)</name>
    <name type="common">Pyronema confluens</name>
    <dbReference type="NCBI Taxonomy" id="1076935"/>
    <lineage>
        <taxon>Eukaryota</taxon>
        <taxon>Fungi</taxon>
        <taxon>Dikarya</taxon>
        <taxon>Ascomycota</taxon>
        <taxon>Pezizomycotina</taxon>
        <taxon>Pezizomycetes</taxon>
        <taxon>Pezizales</taxon>
        <taxon>Pyronemataceae</taxon>
        <taxon>Pyronema</taxon>
    </lineage>
</organism>
<reference evidence="3 4" key="1">
    <citation type="journal article" date="2013" name="PLoS Genet.">
        <title>The genome and development-dependent transcriptomes of Pyronema confluens: a window into fungal evolution.</title>
        <authorList>
            <person name="Traeger S."/>
            <person name="Altegoer F."/>
            <person name="Freitag M."/>
            <person name="Gabaldon T."/>
            <person name="Kempken F."/>
            <person name="Kumar A."/>
            <person name="Marcet-Houben M."/>
            <person name="Poggeler S."/>
            <person name="Stajich J.E."/>
            <person name="Nowrousian M."/>
        </authorList>
    </citation>
    <scope>NUCLEOTIDE SEQUENCE [LARGE SCALE GENOMIC DNA]</scope>
    <source>
        <strain evidence="4">CBS 100304</strain>
        <tissue evidence="3">Vegetative mycelium</tissue>
    </source>
</reference>
<dbReference type="InterPro" id="IPR013606">
    <property type="entry name" value="I-BAR_dom"/>
</dbReference>
<evidence type="ECO:0000313" key="3">
    <source>
        <dbReference type="EMBL" id="CCX31981.1"/>
    </source>
</evidence>
<feature type="compositionally biased region" description="Polar residues" evidence="1">
    <location>
        <begin position="1"/>
        <end position="14"/>
    </location>
</feature>
<dbReference type="EMBL" id="HF935702">
    <property type="protein sequence ID" value="CCX31981.1"/>
    <property type="molecule type" value="Genomic_DNA"/>
</dbReference>
<dbReference type="GO" id="GO:0000329">
    <property type="term" value="C:fungal-type vacuole membrane"/>
    <property type="evidence" value="ECO:0007669"/>
    <property type="project" value="InterPro"/>
</dbReference>
<dbReference type="AlphaFoldDB" id="U4LUV7"/>
<dbReference type="GO" id="GO:0005543">
    <property type="term" value="F:phospholipid binding"/>
    <property type="evidence" value="ECO:0007669"/>
    <property type="project" value="InterPro"/>
</dbReference>
<dbReference type="GO" id="GO:0042144">
    <property type="term" value="P:vacuole fusion, non-autophagic"/>
    <property type="evidence" value="ECO:0007669"/>
    <property type="project" value="InterPro"/>
</dbReference>
<gene>
    <name evidence="3" type="ORF">PCON_12058</name>
</gene>
<dbReference type="GO" id="GO:0007009">
    <property type="term" value="P:plasma membrane organization"/>
    <property type="evidence" value="ECO:0007669"/>
    <property type="project" value="InterPro"/>
</dbReference>
<dbReference type="STRING" id="1076935.U4LUV7"/>
<keyword evidence="4" id="KW-1185">Reference proteome</keyword>
<dbReference type="Pfam" id="PF08397">
    <property type="entry name" value="IMD"/>
    <property type="match status" value="1"/>
</dbReference>
<feature type="compositionally biased region" description="Acidic residues" evidence="1">
    <location>
        <begin position="327"/>
        <end position="346"/>
    </location>
</feature>
<evidence type="ECO:0000313" key="4">
    <source>
        <dbReference type="Proteomes" id="UP000018144"/>
    </source>
</evidence>
<dbReference type="PANTHER" id="PTHR38407">
    <property type="entry name" value="PROTEIN IVY1"/>
    <property type="match status" value="1"/>
</dbReference>
<feature type="compositionally biased region" description="Basic and acidic residues" evidence="1">
    <location>
        <begin position="410"/>
        <end position="437"/>
    </location>
</feature>
<sequence>MASPSVQSVLSQHQYPPIPPSPARSFASTAYPTASLNIPPPPPPPIPGHFLSSNDVKASISAYETLSEAAKTFRKSLSQVAGAAAAFGAALETCARCKGAGDTGDGLMGGSGLQYLIASNMHLLSDAIYRGFEVPILHELDSYKEKTAENEASYKKEANEKSKELRKREAQHLKLARQKRRNLTSFREALLDLTSKIDDLENLKYSHYRTSLTHSQEASQRILDCSAIVVRAEVEIFEKIASKGWDASGGLDDLITRAADPFAAPISNSGEGEIFSILPTESILPSPHQGVVSRSGSISGVGGGGGGLLMEGKYRSLAGTITHNDDPDGDDGEEGDYEDGDEYNQEAEDRNDTHSLFSGRFPNDPTTNSGIKRKPGNLPLFSPSTASSAGWGNVSVNADDHAYGIGMEAQLRDAAKTPTEMKKTEAATGGREWRDSESDGSDAASNDSSSDSSGEGEGETITLREREQVAA</sequence>
<feature type="region of interest" description="Disordered" evidence="1">
    <location>
        <begin position="409"/>
        <end position="471"/>
    </location>
</feature>
<evidence type="ECO:0000259" key="2">
    <source>
        <dbReference type="Pfam" id="PF08397"/>
    </source>
</evidence>
<evidence type="ECO:0000256" key="1">
    <source>
        <dbReference type="SAM" id="MobiDB-lite"/>
    </source>
</evidence>
<proteinExistence type="predicted"/>
<feature type="region of interest" description="Disordered" evidence="1">
    <location>
        <begin position="1"/>
        <end position="27"/>
    </location>
</feature>
<feature type="region of interest" description="Disordered" evidence="1">
    <location>
        <begin position="148"/>
        <end position="168"/>
    </location>
</feature>
<feature type="compositionally biased region" description="Basic and acidic residues" evidence="1">
    <location>
        <begin position="462"/>
        <end position="471"/>
    </location>
</feature>
<dbReference type="InterPro" id="IPR037470">
    <property type="entry name" value="IVY1"/>
</dbReference>
<dbReference type="OrthoDB" id="5594612at2759"/>
<dbReference type="Gene3D" id="1.20.1270.60">
    <property type="entry name" value="Arfaptin homology (AH) domain/BAR domain"/>
    <property type="match status" value="1"/>
</dbReference>